<dbReference type="SMART" id="SM00487">
    <property type="entry name" value="DEXDc"/>
    <property type="match status" value="1"/>
</dbReference>
<dbReference type="Proteomes" id="UP000515163">
    <property type="component" value="Unplaced"/>
</dbReference>
<dbReference type="GeneID" id="116302298"/>
<dbReference type="SUPFAM" id="SSF52540">
    <property type="entry name" value="P-loop containing nucleoside triphosphate hydrolases"/>
    <property type="match status" value="2"/>
</dbReference>
<gene>
    <name evidence="13" type="primary">LOC116302298</name>
</gene>
<sequence length="840" mass="95822">MSFISKAFEYFVASPAKADPVSDSNTADIENNIQDLPAETEMSPLTEDNDNGDDSSASEYDVNDDEGCITDTMKAEENKIHQQTVKKENKEKIECMDEWAAMQEGQKFARLQHLLNKSNIYCQFLLKRMEEQRENEEKKQKRMAKRQENKEIKEATKPQQVQRRSARRKENDQSDSQGSTDNDQPEPTLKTKKGRKRKAEQSTSKLSDYITEEAIVKRQKMNESKSPPRTPLSNRSPEQCVPNTPKSASPKKEKAVTVEGDVHTSQPSLLTGGVMRGYQIEGLEWLKVLYENGVNGILADEMGLGKTVQCIGLIAHLIEMGVKGPFLVAAPLSTLPNWVSEFHRFTPKIPVILYHGSIEERTILRRKIDKLVAVGPYVSQPVIVTSYEICMNDQKHLYNYQWKHMIVDEGHRIKNLNCRLIRELKTYDSANRLLLTGTPLQNNLQELWSLLNFLLPDIFDDLSSFQRLFDFSAIGDEESKERILAQEREHQVLKTLHSILTPFLLRRLKSDVELSLPPKKELLVYAPLTKKQTTFYKAALDKTIENIVGPQKNKKEEIIEINSAGRPVRKKRLNINYKVFDAQDFEELANTLTEMKTTREPEMRTTNQQQHDSVVSIPLRNILMLLRKCCNHPYLLEYPLDPATQQFKIDEELVSCSGKMKILDQLLAGLRAKGHKVLIFSQMTKMLDILEDFCYLRKYNYCRLDGAMSVQDRREQMKAFTTDSNVFLFLLSTRAGGLGLNLSAADTVIIYDSDWPFHISGKFKGKLDDNVLSAEELRDLLEAASHDQVIANDGLLLSKKQLSALLDRSDLIAQHNEKNRTVPDVDSTDSALFKVIDSSS</sequence>
<dbReference type="GO" id="GO:0005721">
    <property type="term" value="C:pericentric heterochromatin"/>
    <property type="evidence" value="ECO:0007669"/>
    <property type="project" value="TreeGrafter"/>
</dbReference>
<evidence type="ECO:0000256" key="8">
    <source>
        <dbReference type="ARBA" id="ARBA00023242"/>
    </source>
</evidence>
<keyword evidence="7" id="KW-0175">Coiled coil</keyword>
<evidence type="ECO:0000256" key="4">
    <source>
        <dbReference type="ARBA" id="ARBA00022801"/>
    </source>
</evidence>
<dbReference type="RefSeq" id="XP_031567428.1">
    <property type="nucleotide sequence ID" value="XM_031711568.1"/>
</dbReference>
<dbReference type="InterPro" id="IPR027417">
    <property type="entry name" value="P-loop_NTPase"/>
</dbReference>
<keyword evidence="6" id="KW-0067">ATP-binding</keyword>
<feature type="domain" description="Helicase C-terminal" evidence="11">
    <location>
        <begin position="662"/>
        <end position="826"/>
    </location>
</feature>
<keyword evidence="3" id="KW-0547">Nucleotide-binding</keyword>
<dbReference type="PROSITE" id="PS51192">
    <property type="entry name" value="HELICASE_ATP_BIND_1"/>
    <property type="match status" value="1"/>
</dbReference>
<dbReference type="GO" id="GO:0004386">
    <property type="term" value="F:helicase activity"/>
    <property type="evidence" value="ECO:0007669"/>
    <property type="project" value="UniProtKB-KW"/>
</dbReference>
<accession>A0A6P8IM06</accession>
<feature type="compositionally biased region" description="Polar residues" evidence="9">
    <location>
        <begin position="22"/>
        <end position="34"/>
    </location>
</feature>
<keyword evidence="12" id="KW-1185">Reference proteome</keyword>
<dbReference type="Pfam" id="PF00176">
    <property type="entry name" value="SNF2-rel_dom"/>
    <property type="match status" value="1"/>
</dbReference>
<evidence type="ECO:0000256" key="9">
    <source>
        <dbReference type="SAM" id="MobiDB-lite"/>
    </source>
</evidence>
<evidence type="ECO:0000259" key="10">
    <source>
        <dbReference type="PROSITE" id="PS51192"/>
    </source>
</evidence>
<reference evidence="13" key="1">
    <citation type="submission" date="2025-08" db="UniProtKB">
        <authorList>
            <consortium name="RefSeq"/>
        </authorList>
    </citation>
    <scope>IDENTIFICATION</scope>
    <source>
        <tissue evidence="13">Tentacle</tissue>
    </source>
</reference>
<comment type="similarity">
    <text evidence="2">Belongs to the SNF2/RAD54 helicase family.</text>
</comment>
<dbReference type="KEGG" id="aten:116302298"/>
<dbReference type="PROSITE" id="PS51194">
    <property type="entry name" value="HELICASE_CTER"/>
    <property type="match status" value="1"/>
</dbReference>
<keyword evidence="8" id="KW-0539">Nucleus</keyword>
<dbReference type="InterPro" id="IPR001650">
    <property type="entry name" value="Helicase_C-like"/>
</dbReference>
<evidence type="ECO:0000256" key="1">
    <source>
        <dbReference type="ARBA" id="ARBA00004123"/>
    </source>
</evidence>
<keyword evidence="4" id="KW-0378">Hydrolase</keyword>
<evidence type="ECO:0000256" key="5">
    <source>
        <dbReference type="ARBA" id="ARBA00022806"/>
    </source>
</evidence>
<dbReference type="Gene3D" id="3.40.50.10810">
    <property type="entry name" value="Tandem AAA-ATPase domain"/>
    <property type="match status" value="1"/>
</dbReference>
<feature type="compositionally biased region" description="Basic and acidic residues" evidence="9">
    <location>
        <begin position="135"/>
        <end position="156"/>
    </location>
</feature>
<dbReference type="InterPro" id="IPR014001">
    <property type="entry name" value="Helicase_ATP-bd"/>
</dbReference>
<comment type="subcellular location">
    <subcellularLocation>
        <location evidence="1">Nucleus</location>
    </subcellularLocation>
</comment>
<dbReference type="Pfam" id="PF00271">
    <property type="entry name" value="Helicase_C"/>
    <property type="match status" value="1"/>
</dbReference>
<dbReference type="PANTHER" id="PTHR47161">
    <property type="entry name" value="LYMPHOID-SPECIFIC HELICASE"/>
    <property type="match status" value="1"/>
</dbReference>
<name>A0A6P8IM06_ACTTE</name>
<dbReference type="GO" id="GO:0005634">
    <property type="term" value="C:nucleus"/>
    <property type="evidence" value="ECO:0007669"/>
    <property type="project" value="UniProtKB-SubCell"/>
</dbReference>
<evidence type="ECO:0000256" key="7">
    <source>
        <dbReference type="ARBA" id="ARBA00023054"/>
    </source>
</evidence>
<dbReference type="CDD" id="cd18793">
    <property type="entry name" value="SF2_C_SNF"/>
    <property type="match status" value="1"/>
</dbReference>
<evidence type="ECO:0000313" key="12">
    <source>
        <dbReference type="Proteomes" id="UP000515163"/>
    </source>
</evidence>
<proteinExistence type="inferred from homology"/>
<dbReference type="AlphaFoldDB" id="A0A6P8IM06"/>
<dbReference type="OrthoDB" id="5857104at2759"/>
<dbReference type="InterPro" id="IPR049730">
    <property type="entry name" value="SNF2/RAD54-like_C"/>
</dbReference>
<feature type="region of interest" description="Disordered" evidence="9">
    <location>
        <begin position="135"/>
        <end position="266"/>
    </location>
</feature>
<dbReference type="Gene3D" id="3.40.50.300">
    <property type="entry name" value="P-loop containing nucleotide triphosphate hydrolases"/>
    <property type="match status" value="1"/>
</dbReference>
<evidence type="ECO:0000313" key="13">
    <source>
        <dbReference type="RefSeq" id="XP_031567428.1"/>
    </source>
</evidence>
<organism evidence="12 13">
    <name type="scientific">Actinia tenebrosa</name>
    <name type="common">Australian red waratah sea anemone</name>
    <dbReference type="NCBI Taxonomy" id="6105"/>
    <lineage>
        <taxon>Eukaryota</taxon>
        <taxon>Metazoa</taxon>
        <taxon>Cnidaria</taxon>
        <taxon>Anthozoa</taxon>
        <taxon>Hexacorallia</taxon>
        <taxon>Actiniaria</taxon>
        <taxon>Actiniidae</taxon>
        <taxon>Actinia</taxon>
    </lineage>
</organism>
<dbReference type="PANTHER" id="PTHR47161:SF1">
    <property type="entry name" value="LYMPHOID-SPECIFIC HELICASE"/>
    <property type="match status" value="1"/>
</dbReference>
<dbReference type="SMART" id="SM00490">
    <property type="entry name" value="HELICc"/>
    <property type="match status" value="1"/>
</dbReference>
<dbReference type="GO" id="GO:0006346">
    <property type="term" value="P:DNA methylation-dependent constitutive heterochromatin formation"/>
    <property type="evidence" value="ECO:0007669"/>
    <property type="project" value="TreeGrafter"/>
</dbReference>
<dbReference type="GO" id="GO:0003682">
    <property type="term" value="F:chromatin binding"/>
    <property type="evidence" value="ECO:0007669"/>
    <property type="project" value="TreeGrafter"/>
</dbReference>
<dbReference type="GO" id="GO:0031508">
    <property type="term" value="P:pericentric heterochromatin formation"/>
    <property type="evidence" value="ECO:0007669"/>
    <property type="project" value="TreeGrafter"/>
</dbReference>
<evidence type="ECO:0000256" key="6">
    <source>
        <dbReference type="ARBA" id="ARBA00022840"/>
    </source>
</evidence>
<dbReference type="GO" id="GO:0005524">
    <property type="term" value="F:ATP binding"/>
    <property type="evidence" value="ECO:0007669"/>
    <property type="project" value="UniProtKB-KW"/>
</dbReference>
<protein>
    <submittedName>
        <fullName evidence="13">Lymphoid-specific helicase-like</fullName>
    </submittedName>
</protein>
<dbReference type="InterPro" id="IPR038718">
    <property type="entry name" value="SNF2-like_sf"/>
</dbReference>
<feature type="compositionally biased region" description="Basic and acidic residues" evidence="9">
    <location>
        <begin position="214"/>
        <end position="223"/>
    </location>
</feature>
<dbReference type="FunCoup" id="A0A6P8IM06">
    <property type="interactions" value="1081"/>
</dbReference>
<dbReference type="GO" id="GO:0044027">
    <property type="term" value="P:negative regulation of gene expression via chromosomal CpG island methylation"/>
    <property type="evidence" value="ECO:0007669"/>
    <property type="project" value="TreeGrafter"/>
</dbReference>
<keyword evidence="5" id="KW-0347">Helicase</keyword>
<feature type="domain" description="Helicase ATP-binding" evidence="10">
    <location>
        <begin position="287"/>
        <end position="457"/>
    </location>
</feature>
<evidence type="ECO:0000256" key="2">
    <source>
        <dbReference type="ARBA" id="ARBA00007025"/>
    </source>
</evidence>
<dbReference type="InterPro" id="IPR000330">
    <property type="entry name" value="SNF2_N"/>
</dbReference>
<feature type="compositionally biased region" description="Polar residues" evidence="9">
    <location>
        <begin position="224"/>
        <end position="247"/>
    </location>
</feature>
<dbReference type="FunFam" id="3.40.50.10810:FF:000015">
    <property type="entry name" value="lymphoid-specific helicase isoform X1"/>
    <property type="match status" value="1"/>
</dbReference>
<evidence type="ECO:0000256" key="3">
    <source>
        <dbReference type="ARBA" id="ARBA00022741"/>
    </source>
</evidence>
<feature type="region of interest" description="Disordered" evidence="9">
    <location>
        <begin position="15"/>
        <end position="65"/>
    </location>
</feature>
<evidence type="ECO:0000259" key="11">
    <source>
        <dbReference type="PROSITE" id="PS51194"/>
    </source>
</evidence>
<dbReference type="InParanoid" id="A0A6P8IM06"/>
<feature type="compositionally biased region" description="Basic and acidic residues" evidence="9">
    <location>
        <begin position="250"/>
        <end position="262"/>
    </location>
</feature>
<dbReference type="GO" id="GO:0016787">
    <property type="term" value="F:hydrolase activity"/>
    <property type="evidence" value="ECO:0007669"/>
    <property type="project" value="UniProtKB-KW"/>
</dbReference>